<keyword evidence="2" id="KW-0813">Transport</keyword>
<organism evidence="5 6">
    <name type="scientific">Sinomonas terricola</name>
    <dbReference type="NCBI Taxonomy" id="3110330"/>
    <lineage>
        <taxon>Bacteria</taxon>
        <taxon>Bacillati</taxon>
        <taxon>Actinomycetota</taxon>
        <taxon>Actinomycetes</taxon>
        <taxon>Micrococcales</taxon>
        <taxon>Micrococcaceae</taxon>
        <taxon>Sinomonas</taxon>
    </lineage>
</organism>
<dbReference type="EMBL" id="JAYGGQ010000006">
    <property type="protein sequence ID" value="MEA5454924.1"/>
    <property type="molecule type" value="Genomic_DNA"/>
</dbReference>
<keyword evidence="6" id="KW-1185">Reference proteome</keyword>
<evidence type="ECO:0000313" key="5">
    <source>
        <dbReference type="EMBL" id="MEA5454924.1"/>
    </source>
</evidence>
<keyword evidence="3 4" id="KW-0732">Signal</keyword>
<comment type="similarity">
    <text evidence="1">Belongs to the bacterial solute-binding protein 1 family.</text>
</comment>
<dbReference type="Pfam" id="PF13343">
    <property type="entry name" value="SBP_bac_6"/>
    <property type="match status" value="1"/>
</dbReference>
<feature type="signal peptide" evidence="4">
    <location>
        <begin position="1"/>
        <end position="23"/>
    </location>
</feature>
<evidence type="ECO:0000313" key="6">
    <source>
        <dbReference type="Proteomes" id="UP001304769"/>
    </source>
</evidence>
<dbReference type="Gene3D" id="3.40.190.10">
    <property type="entry name" value="Periplasmic binding protein-like II"/>
    <property type="match status" value="2"/>
</dbReference>
<sequence length="354" mass="37037">MKIRSRALAGVALAAVAALGLSACGSSTPSGSSTSSGASGASGGANDTITVYNAQHEELTQAWVDAFTKATGIKVNLRNGEDPEMAQQIIQEGKNSPADVFLTENSPAMTAVENAGLFGDPGADATKNVPNAYRPSSNKWVGIAARSTVFAYNKDKLKESDLPKSILDLAKPEWKGRWAASPSGADFQAIVSAMLELKGESATLDWLKAMKDNSKAYKGNSTAMKAVNAGEIDAAVIYHYYWFGDQAKTGENSNKVGLYYFKNQDPGAFVSVSGGGVLASSKHQTAAQKFLAFVTGPEGQKVLQTGSSFEYPVGSDVAANPKLTPLADLQAPAVDPAKLNSQKVTDLMTQAGLL</sequence>
<evidence type="ECO:0000256" key="2">
    <source>
        <dbReference type="ARBA" id="ARBA00022496"/>
    </source>
</evidence>
<accession>A0ABU5T5I8</accession>
<dbReference type="PROSITE" id="PS51257">
    <property type="entry name" value="PROKAR_LIPOPROTEIN"/>
    <property type="match status" value="1"/>
</dbReference>
<dbReference type="CDD" id="cd13543">
    <property type="entry name" value="PBP2_Fbp"/>
    <property type="match status" value="1"/>
</dbReference>
<dbReference type="InterPro" id="IPR026045">
    <property type="entry name" value="Ferric-bd"/>
</dbReference>
<reference evidence="5 6" key="1">
    <citation type="submission" date="2023-12" db="EMBL/GenBank/DDBJ databases">
        <title>Sinomonas terricola sp. nov, isolated from litchi orchard soil in Guangdong, PR China.</title>
        <authorList>
            <person name="Jiaxin W."/>
            <person name="Yang Z."/>
            <person name="Honghui Z."/>
        </authorList>
    </citation>
    <scope>NUCLEOTIDE SEQUENCE [LARGE SCALE GENOMIC DNA]</scope>
    <source>
        <strain evidence="5 6">JGH33</strain>
    </source>
</reference>
<dbReference type="PIRSF" id="PIRSF002825">
    <property type="entry name" value="CfbpA"/>
    <property type="match status" value="1"/>
</dbReference>
<protein>
    <submittedName>
        <fullName evidence="5">Iron ABC transporter substrate-binding protein</fullName>
    </submittedName>
</protein>
<proteinExistence type="inferred from homology"/>
<evidence type="ECO:0000256" key="4">
    <source>
        <dbReference type="SAM" id="SignalP"/>
    </source>
</evidence>
<comment type="caution">
    <text evidence="5">The sequence shown here is derived from an EMBL/GenBank/DDBJ whole genome shotgun (WGS) entry which is preliminary data.</text>
</comment>
<keyword evidence="2" id="KW-0406">Ion transport</keyword>
<name>A0ABU5T5I8_9MICC</name>
<evidence type="ECO:0000256" key="1">
    <source>
        <dbReference type="ARBA" id="ARBA00008520"/>
    </source>
</evidence>
<evidence type="ECO:0000256" key="3">
    <source>
        <dbReference type="ARBA" id="ARBA00022729"/>
    </source>
</evidence>
<gene>
    <name evidence="5" type="ORF">SPF06_09350</name>
</gene>
<dbReference type="SUPFAM" id="SSF53850">
    <property type="entry name" value="Periplasmic binding protein-like II"/>
    <property type="match status" value="1"/>
</dbReference>
<dbReference type="Proteomes" id="UP001304769">
    <property type="component" value="Unassembled WGS sequence"/>
</dbReference>
<feature type="chain" id="PRO_5045490462" evidence="4">
    <location>
        <begin position="24"/>
        <end position="354"/>
    </location>
</feature>
<dbReference type="RefSeq" id="WP_323278781.1">
    <property type="nucleotide sequence ID" value="NZ_JAYGGQ010000006.1"/>
</dbReference>
<keyword evidence="2" id="KW-0410">Iron transport</keyword>
<keyword evidence="2" id="KW-0408">Iron</keyword>
<dbReference type="PANTHER" id="PTHR30006">
    <property type="entry name" value="THIAMINE-BINDING PERIPLASMIC PROTEIN-RELATED"/>
    <property type="match status" value="1"/>
</dbReference>
<dbReference type="PANTHER" id="PTHR30006:SF15">
    <property type="entry name" value="IRON-UTILIZATION PERIPLASMIC PROTEIN"/>
    <property type="match status" value="1"/>
</dbReference>